<proteinExistence type="predicted"/>
<organism evidence="3 4">
    <name type="scientific">Streptomyces thermolineatus</name>
    <dbReference type="NCBI Taxonomy" id="44033"/>
    <lineage>
        <taxon>Bacteria</taxon>
        <taxon>Bacillati</taxon>
        <taxon>Actinomycetota</taxon>
        <taxon>Actinomycetes</taxon>
        <taxon>Kitasatosporales</taxon>
        <taxon>Streptomycetaceae</taxon>
        <taxon>Streptomyces</taxon>
    </lineage>
</organism>
<keyword evidence="2" id="KW-0472">Membrane</keyword>
<sequence length="287" mass="30892">MTRRNGKGRQPVRRGNARSFNELPGTRGRVRRRRLWGVVALVLGLNLLPVSVAGFFSLPDLVEEVRAFRSAAECGDLGEAEGQEWEGWDCLGPAHATVRSVVIKKKAKSSEFKVFLNGPDGVPDELSFNGDSPVLEFLEPGDRVRVTMWRHYAVAITHDGLTQATNDDPEGLPEVSTGLMLVLLTAGGCLVWLGGHLTVSARDVAAYGPPLFYPALGRGAVWVSLEAVPAGLAGAAVSRFAESPAAGPVVTAGVWLVLALVTVLVLLRREFLRREAPGTGRGRRARR</sequence>
<protein>
    <recommendedName>
        <fullName evidence="5">Integral membrane protein</fullName>
    </recommendedName>
</protein>
<feature type="transmembrane region" description="Helical" evidence="2">
    <location>
        <begin position="35"/>
        <end position="56"/>
    </location>
</feature>
<evidence type="ECO:0000313" key="4">
    <source>
        <dbReference type="Proteomes" id="UP001501358"/>
    </source>
</evidence>
<gene>
    <name evidence="3" type="ORF">GCM10010406_29300</name>
</gene>
<dbReference type="Proteomes" id="UP001501358">
    <property type="component" value="Unassembled WGS sequence"/>
</dbReference>
<evidence type="ECO:0000256" key="1">
    <source>
        <dbReference type="SAM" id="MobiDB-lite"/>
    </source>
</evidence>
<evidence type="ECO:0008006" key="5">
    <source>
        <dbReference type="Google" id="ProtNLM"/>
    </source>
</evidence>
<reference evidence="4" key="1">
    <citation type="journal article" date="2019" name="Int. J. Syst. Evol. Microbiol.">
        <title>The Global Catalogue of Microorganisms (GCM) 10K type strain sequencing project: providing services to taxonomists for standard genome sequencing and annotation.</title>
        <authorList>
            <consortium name="The Broad Institute Genomics Platform"/>
            <consortium name="The Broad Institute Genome Sequencing Center for Infectious Disease"/>
            <person name="Wu L."/>
            <person name="Ma J."/>
        </authorList>
    </citation>
    <scope>NUCLEOTIDE SEQUENCE [LARGE SCALE GENOMIC DNA]</scope>
    <source>
        <strain evidence="4">JCM 6307</strain>
    </source>
</reference>
<feature type="transmembrane region" description="Helical" evidence="2">
    <location>
        <begin position="211"/>
        <end position="233"/>
    </location>
</feature>
<feature type="transmembrane region" description="Helical" evidence="2">
    <location>
        <begin position="178"/>
        <end position="199"/>
    </location>
</feature>
<keyword evidence="2" id="KW-1133">Transmembrane helix</keyword>
<accession>A0ABP5Z4X6</accession>
<feature type="region of interest" description="Disordered" evidence="1">
    <location>
        <begin position="1"/>
        <end position="24"/>
    </location>
</feature>
<name>A0ABP5Z4X6_9ACTN</name>
<evidence type="ECO:0000313" key="3">
    <source>
        <dbReference type="EMBL" id="GAA2491344.1"/>
    </source>
</evidence>
<comment type="caution">
    <text evidence="3">The sequence shown here is derived from an EMBL/GenBank/DDBJ whole genome shotgun (WGS) entry which is preliminary data.</text>
</comment>
<feature type="transmembrane region" description="Helical" evidence="2">
    <location>
        <begin position="245"/>
        <end position="267"/>
    </location>
</feature>
<evidence type="ECO:0000256" key="2">
    <source>
        <dbReference type="SAM" id="Phobius"/>
    </source>
</evidence>
<feature type="compositionally biased region" description="Basic residues" evidence="1">
    <location>
        <begin position="1"/>
        <end position="16"/>
    </location>
</feature>
<keyword evidence="4" id="KW-1185">Reference proteome</keyword>
<dbReference type="EMBL" id="BAAATA010000015">
    <property type="protein sequence ID" value="GAA2491344.1"/>
    <property type="molecule type" value="Genomic_DNA"/>
</dbReference>
<keyword evidence="2" id="KW-0812">Transmembrane</keyword>